<keyword evidence="3" id="KW-1185">Reference proteome</keyword>
<accession>A0ABU0CQ26</accession>
<keyword evidence="1" id="KW-0812">Transmembrane</keyword>
<organism evidence="2 3">
    <name type="scientific">Caldalkalibacillus uzonensis</name>
    <dbReference type="NCBI Taxonomy" id="353224"/>
    <lineage>
        <taxon>Bacteria</taxon>
        <taxon>Bacillati</taxon>
        <taxon>Bacillota</taxon>
        <taxon>Bacilli</taxon>
        <taxon>Bacillales</taxon>
        <taxon>Bacillaceae</taxon>
        <taxon>Caldalkalibacillus</taxon>
    </lineage>
</organism>
<dbReference type="Pfam" id="PF26359">
    <property type="entry name" value="YwtC"/>
    <property type="match status" value="1"/>
</dbReference>
<name>A0ABU0CQ26_9BACI</name>
<reference evidence="2 3" key="1">
    <citation type="submission" date="2023-07" db="EMBL/GenBank/DDBJ databases">
        <title>Genomic Encyclopedia of Type Strains, Phase IV (KMG-IV): sequencing the most valuable type-strain genomes for metagenomic binning, comparative biology and taxonomic classification.</title>
        <authorList>
            <person name="Goeker M."/>
        </authorList>
    </citation>
    <scope>NUCLEOTIDE SEQUENCE [LARGE SCALE GENOMIC DNA]</scope>
    <source>
        <strain evidence="2 3">DSM 17740</strain>
    </source>
</reference>
<evidence type="ECO:0000313" key="3">
    <source>
        <dbReference type="Proteomes" id="UP001232445"/>
    </source>
</evidence>
<dbReference type="Proteomes" id="UP001232445">
    <property type="component" value="Unassembled WGS sequence"/>
</dbReference>
<evidence type="ECO:0000313" key="2">
    <source>
        <dbReference type="EMBL" id="MDQ0338515.1"/>
    </source>
</evidence>
<keyword evidence="1" id="KW-0472">Membrane</keyword>
<sequence length="74" mass="8486">MKRGLGFAWPVVILAAVMAFMIILKPVQTVSEEEAYTIEVIKAQLEQQKTHTELEEENRKLFQDEGELPVLDIE</sequence>
<dbReference type="EMBL" id="JAUSUQ010000004">
    <property type="protein sequence ID" value="MDQ0338515.1"/>
    <property type="molecule type" value="Genomic_DNA"/>
</dbReference>
<comment type="caution">
    <text evidence="2">The sequence shown here is derived from an EMBL/GenBank/DDBJ whole genome shotgun (WGS) entry which is preliminary data.</text>
</comment>
<evidence type="ECO:0000256" key="1">
    <source>
        <dbReference type="SAM" id="Phobius"/>
    </source>
</evidence>
<feature type="transmembrane region" description="Helical" evidence="1">
    <location>
        <begin position="6"/>
        <end position="24"/>
    </location>
</feature>
<evidence type="ECO:0008006" key="4">
    <source>
        <dbReference type="Google" id="ProtNLM"/>
    </source>
</evidence>
<protein>
    <recommendedName>
        <fullName evidence="4">Septum formation initiator</fullName>
    </recommendedName>
</protein>
<dbReference type="InterPro" id="IPR058890">
    <property type="entry name" value="YwtC-like"/>
</dbReference>
<gene>
    <name evidence="2" type="ORF">J2S00_001301</name>
</gene>
<dbReference type="RefSeq" id="WP_307337007.1">
    <property type="nucleotide sequence ID" value="NZ_JAUSUQ010000004.1"/>
</dbReference>
<keyword evidence="1" id="KW-1133">Transmembrane helix</keyword>
<proteinExistence type="predicted"/>